<proteinExistence type="predicted"/>
<evidence type="ECO:0000313" key="3">
    <source>
        <dbReference type="Proteomes" id="UP000175691"/>
    </source>
</evidence>
<evidence type="ECO:0000259" key="1">
    <source>
        <dbReference type="Pfam" id="PF05099"/>
    </source>
</evidence>
<accession>A0A1E7Z7K2</accession>
<dbReference type="Proteomes" id="UP000175691">
    <property type="component" value="Unassembled WGS sequence"/>
</dbReference>
<dbReference type="OrthoDB" id="5294347at2"/>
<feature type="domain" description="Co-chaperone DjlA N-terminal" evidence="1">
    <location>
        <begin position="24"/>
        <end position="138"/>
    </location>
</feature>
<dbReference type="RefSeq" id="WP_070126889.1">
    <property type="nucleotide sequence ID" value="NZ_MDHN01000040.1"/>
</dbReference>
<keyword evidence="3" id="KW-1185">Reference proteome</keyword>
<reference evidence="2 3" key="1">
    <citation type="submission" date="2016-08" db="EMBL/GenBank/DDBJ databases">
        <authorList>
            <person name="Seilhamer J.J."/>
        </authorList>
    </citation>
    <scope>NUCLEOTIDE SEQUENCE [LARGE SCALE GENOMIC DNA]</scope>
    <source>
        <strain evidence="2 3">KCTC 42603</strain>
    </source>
</reference>
<name>A0A1E7Z7K2_9ALTE</name>
<comment type="caution">
    <text evidence="2">The sequence shown here is derived from an EMBL/GenBank/DDBJ whole genome shotgun (WGS) entry which is preliminary data.</text>
</comment>
<organism evidence="2 3">
    <name type="scientific">Alteromonas confluentis</name>
    <dbReference type="NCBI Taxonomy" id="1656094"/>
    <lineage>
        <taxon>Bacteria</taxon>
        <taxon>Pseudomonadati</taxon>
        <taxon>Pseudomonadota</taxon>
        <taxon>Gammaproteobacteria</taxon>
        <taxon>Alteromonadales</taxon>
        <taxon>Alteromonadaceae</taxon>
        <taxon>Alteromonas/Salinimonas group</taxon>
        <taxon>Alteromonas</taxon>
    </lineage>
</organism>
<dbReference type="InterPro" id="IPR007791">
    <property type="entry name" value="DjlA_N"/>
</dbReference>
<dbReference type="InterPro" id="IPR029024">
    <property type="entry name" value="TerB-like"/>
</dbReference>
<dbReference type="Pfam" id="PF05099">
    <property type="entry name" value="TerB"/>
    <property type="match status" value="1"/>
</dbReference>
<dbReference type="CDD" id="cd07313">
    <property type="entry name" value="terB_like_2"/>
    <property type="match status" value="1"/>
</dbReference>
<sequence>MLKAVLELFRNNQDDKPQQHTVKLATAALLSEIIRADRQADPRELQAYKTLLNEQFSLSDDELSTLMEEGQSSAEEAVDLVQFTQVINQKYNNNEKQDILTDLWKVAYADENIAPIEEHIIRRIADLLYIPHSQFIKSKLSVTENHAE</sequence>
<gene>
    <name evidence="2" type="ORF">BFC18_18740</name>
</gene>
<protein>
    <recommendedName>
        <fullName evidence="1">Co-chaperone DjlA N-terminal domain-containing protein</fullName>
    </recommendedName>
</protein>
<dbReference type="EMBL" id="MDHN01000040">
    <property type="protein sequence ID" value="OFC69442.1"/>
    <property type="molecule type" value="Genomic_DNA"/>
</dbReference>
<dbReference type="Gene3D" id="1.10.3680.10">
    <property type="entry name" value="TerB-like"/>
    <property type="match status" value="1"/>
</dbReference>
<dbReference type="STRING" id="1656094.BFC18_18740"/>
<dbReference type="AlphaFoldDB" id="A0A1E7Z7K2"/>
<evidence type="ECO:0000313" key="2">
    <source>
        <dbReference type="EMBL" id="OFC69442.1"/>
    </source>
</evidence>
<dbReference type="SUPFAM" id="SSF158682">
    <property type="entry name" value="TerB-like"/>
    <property type="match status" value="1"/>
</dbReference>